<accession>J3KJ27</accession>
<reference evidence="5" key="2">
    <citation type="journal article" date="2010" name="Genome Res.">
        <title>Population genomic sequencing of Coccidioides fungi reveals recent hybridization and transposon control.</title>
        <authorList>
            <person name="Neafsey D.E."/>
            <person name="Barker B.M."/>
            <person name="Sharpton T.J."/>
            <person name="Stajich J.E."/>
            <person name="Park D.J."/>
            <person name="Whiston E."/>
            <person name="Hung C.-Y."/>
            <person name="McMahan C."/>
            <person name="White J."/>
            <person name="Sykes S."/>
            <person name="Heiman D."/>
            <person name="Young S."/>
            <person name="Zeng Q."/>
            <person name="Abouelleil A."/>
            <person name="Aftuck L."/>
            <person name="Bessette D."/>
            <person name="Brown A."/>
            <person name="FitzGerald M."/>
            <person name="Lui A."/>
            <person name="Macdonald J.P."/>
            <person name="Priest M."/>
            <person name="Orbach M.J."/>
            <person name="Galgiani J.N."/>
            <person name="Kirkland T.N."/>
            <person name="Cole G.T."/>
            <person name="Birren B.W."/>
            <person name="Henn M.R."/>
            <person name="Taylor J.W."/>
            <person name="Rounsley S.D."/>
        </authorList>
    </citation>
    <scope>GENOME REANNOTATION</scope>
    <source>
        <strain evidence="5">RS</strain>
    </source>
</reference>
<evidence type="ECO:0000256" key="3">
    <source>
        <dbReference type="SAM" id="MobiDB-lite"/>
    </source>
</evidence>
<dbReference type="OMA" id="QSNWGGP"/>
<dbReference type="InterPro" id="IPR019398">
    <property type="entry name" value="Pre-rRNA_process_TSR2"/>
</dbReference>
<dbReference type="KEGG" id="cim:CIMG_01376"/>
<evidence type="ECO:0000313" key="5">
    <source>
        <dbReference type="Proteomes" id="UP000001261"/>
    </source>
</evidence>
<reference evidence="5" key="1">
    <citation type="journal article" date="2009" name="Genome Res.">
        <title>Comparative genomic analyses of the human fungal pathogens Coccidioides and their relatives.</title>
        <authorList>
            <person name="Sharpton T.J."/>
            <person name="Stajich J.E."/>
            <person name="Rounsley S.D."/>
            <person name="Gardner M.J."/>
            <person name="Wortman J.R."/>
            <person name="Jordar V.S."/>
            <person name="Maiti R."/>
            <person name="Kodira C.D."/>
            <person name="Neafsey D.E."/>
            <person name="Zeng Q."/>
            <person name="Hung C.-Y."/>
            <person name="McMahan C."/>
            <person name="Muszewska A."/>
            <person name="Grynberg M."/>
            <person name="Mandel M.A."/>
            <person name="Kellner E.M."/>
            <person name="Barker B.M."/>
            <person name="Galgiani J.N."/>
            <person name="Orbach M.J."/>
            <person name="Kirkland T.N."/>
            <person name="Cole G.T."/>
            <person name="Henn M.R."/>
            <person name="Birren B.W."/>
            <person name="Taylor J.W."/>
        </authorList>
    </citation>
    <scope>NUCLEOTIDE SEQUENCE [LARGE SCALE GENOMIC DNA]</scope>
    <source>
        <strain evidence="5">RS</strain>
    </source>
</reference>
<evidence type="ECO:0000256" key="2">
    <source>
        <dbReference type="ARBA" id="ARBA00022552"/>
    </source>
</evidence>
<name>J3KJ27_COCIM</name>
<dbReference type="EMBL" id="GG704911">
    <property type="protein sequence ID" value="EAS36022.3"/>
    <property type="molecule type" value="Genomic_DNA"/>
</dbReference>
<evidence type="ECO:0000256" key="1">
    <source>
        <dbReference type="ARBA" id="ARBA00006524"/>
    </source>
</evidence>
<comment type="similarity">
    <text evidence="1">Belongs to the TSR2 family.</text>
</comment>
<dbReference type="InParanoid" id="J3KJ27"/>
<evidence type="ECO:0000313" key="4">
    <source>
        <dbReference type="EMBL" id="EAS36022.3"/>
    </source>
</evidence>
<gene>
    <name evidence="4" type="ORF">CIMG_01376</name>
</gene>
<sequence>MDVDQPQSQPQLQPSEQSPTSLSPSAQLDLAITLILHNWPVLTLAVQSSWGGPTSSEKRDWFCAAIAELFTDRPETDAIDLEEVLLQVMSDEFDVVVDDGSAADIADRVVELKEEIEKGDLAGVNKMWEAWKQKELRGGGDGNASLGLFRKVEMRDEDQETDEDEDEDDDEHEDGDVAMEDAPAPRPQRERTEPEVDEDGFTKVVGRRKR</sequence>
<dbReference type="STRING" id="246410.J3KJ27"/>
<dbReference type="Pfam" id="PF10273">
    <property type="entry name" value="WGG"/>
    <property type="match status" value="1"/>
</dbReference>
<feature type="compositionally biased region" description="Acidic residues" evidence="3">
    <location>
        <begin position="155"/>
        <end position="179"/>
    </location>
</feature>
<dbReference type="VEuPathDB" id="FungiDB:CIMG_01376"/>
<dbReference type="GeneID" id="4566493"/>
<dbReference type="Proteomes" id="UP000001261">
    <property type="component" value="Unassembled WGS sequence"/>
</dbReference>
<keyword evidence="2" id="KW-0698">rRNA processing</keyword>
<dbReference type="AlphaFoldDB" id="J3KJ27"/>
<protein>
    <submittedName>
        <fullName evidence="4">Pre-rRNA processing protein</fullName>
    </submittedName>
</protein>
<organism evidence="4 5">
    <name type="scientific">Coccidioides immitis (strain RS)</name>
    <name type="common">Valley fever fungus</name>
    <dbReference type="NCBI Taxonomy" id="246410"/>
    <lineage>
        <taxon>Eukaryota</taxon>
        <taxon>Fungi</taxon>
        <taxon>Dikarya</taxon>
        <taxon>Ascomycota</taxon>
        <taxon>Pezizomycotina</taxon>
        <taxon>Eurotiomycetes</taxon>
        <taxon>Eurotiomycetidae</taxon>
        <taxon>Onygenales</taxon>
        <taxon>Onygenaceae</taxon>
        <taxon>Coccidioides</taxon>
    </lineage>
</organism>
<dbReference type="OrthoDB" id="263560at2759"/>
<feature type="region of interest" description="Disordered" evidence="3">
    <location>
        <begin position="147"/>
        <end position="210"/>
    </location>
</feature>
<dbReference type="FunCoup" id="J3KJ27">
    <property type="interactions" value="156"/>
</dbReference>
<keyword evidence="5" id="KW-1185">Reference proteome</keyword>
<feature type="region of interest" description="Disordered" evidence="3">
    <location>
        <begin position="1"/>
        <end position="23"/>
    </location>
</feature>
<dbReference type="GO" id="GO:0006364">
    <property type="term" value="P:rRNA processing"/>
    <property type="evidence" value="ECO:0007669"/>
    <property type="project" value="UniProtKB-KW"/>
</dbReference>
<dbReference type="PANTHER" id="PTHR21250">
    <property type="entry name" value="PRE-RRNA-PROCESSING PROTEIN TSR2 HOMOLOG"/>
    <property type="match status" value="1"/>
</dbReference>
<proteinExistence type="inferred from homology"/>
<dbReference type="RefSeq" id="XP_001247605.1">
    <property type="nucleotide sequence ID" value="XM_001247604.1"/>
</dbReference>